<dbReference type="GO" id="GO:0019693">
    <property type="term" value="P:ribose phosphate metabolic process"/>
    <property type="evidence" value="ECO:0007669"/>
    <property type="project" value="TreeGrafter"/>
</dbReference>
<dbReference type="PaxDb" id="880073-Calab_3025"/>
<dbReference type="RefSeq" id="WP_006929987.1">
    <property type="nucleotide sequence ID" value="NZ_CM001402.1"/>
</dbReference>
<sequence length="185" mass="21119">MKYAKNPWQKISSRLVYQNSWIRLREDQVITPTGTKGIYGVVEPYPAIGVVPITNDGFTYLIGQYRYTLNIYSWEIPEGGGQAKESIFQGAQRELLEETGFTASKWAYLGSAYTSNSFTNEVAYLYLAWDLTAGKTSPDHTEQLELRKVKFAEAWTMVEKGIIKDAMSIIGLLRAKNTLEKWKWL</sequence>
<evidence type="ECO:0000256" key="2">
    <source>
        <dbReference type="ARBA" id="ARBA00001946"/>
    </source>
</evidence>
<dbReference type="PANTHER" id="PTHR11839:SF18">
    <property type="entry name" value="NUDIX HYDROLASE DOMAIN-CONTAINING PROTEIN"/>
    <property type="match status" value="1"/>
</dbReference>
<dbReference type="SUPFAM" id="SSF55811">
    <property type="entry name" value="Nudix"/>
    <property type="match status" value="1"/>
</dbReference>
<organism evidence="10 11">
    <name type="scientific">Caldithrix abyssi DSM 13497</name>
    <dbReference type="NCBI Taxonomy" id="880073"/>
    <lineage>
        <taxon>Bacteria</taxon>
        <taxon>Pseudomonadati</taxon>
        <taxon>Calditrichota</taxon>
        <taxon>Calditrichia</taxon>
        <taxon>Calditrichales</taxon>
        <taxon>Calditrichaceae</taxon>
        <taxon>Caldithrix</taxon>
    </lineage>
</organism>
<proteinExistence type="inferred from homology"/>
<dbReference type="STRING" id="880073.Cabys_1894"/>
<evidence type="ECO:0000313" key="10">
    <source>
        <dbReference type="EMBL" id="EHO42631.1"/>
    </source>
</evidence>
<comment type="cofactor">
    <cofactor evidence="2">
        <name>Mg(2+)</name>
        <dbReference type="ChEBI" id="CHEBI:18420"/>
    </cofactor>
</comment>
<keyword evidence="11" id="KW-1185">Reference proteome</keyword>
<dbReference type="Proteomes" id="UP000004671">
    <property type="component" value="Chromosome"/>
</dbReference>
<evidence type="ECO:0000256" key="4">
    <source>
        <dbReference type="ARBA" id="ARBA00016377"/>
    </source>
</evidence>
<dbReference type="GO" id="GO:0005829">
    <property type="term" value="C:cytosol"/>
    <property type="evidence" value="ECO:0007669"/>
    <property type="project" value="TreeGrafter"/>
</dbReference>
<dbReference type="OrthoDB" id="9806150at2"/>
<dbReference type="EMBL" id="CP018099">
    <property type="protein sequence ID" value="APF18643.1"/>
    <property type="molecule type" value="Genomic_DNA"/>
</dbReference>
<gene>
    <name evidence="9" type="ORF">Cabys_1894</name>
    <name evidence="10" type="ORF">Calab_3025</name>
</gene>
<dbReference type="FunCoup" id="H1XT64">
    <property type="interactions" value="259"/>
</dbReference>
<evidence type="ECO:0000313" key="12">
    <source>
        <dbReference type="Proteomes" id="UP000183868"/>
    </source>
</evidence>
<evidence type="ECO:0000256" key="7">
    <source>
        <dbReference type="ARBA" id="ARBA00032272"/>
    </source>
</evidence>
<dbReference type="Gene3D" id="3.90.79.10">
    <property type="entry name" value="Nucleoside Triphosphate Pyrophosphohydrolase"/>
    <property type="match status" value="1"/>
</dbReference>
<dbReference type="PROSITE" id="PS00893">
    <property type="entry name" value="NUDIX_BOX"/>
    <property type="match status" value="1"/>
</dbReference>
<keyword evidence="5 10" id="KW-0378">Hydrolase</keyword>
<dbReference type="KEGG" id="caby:Cabys_1894"/>
<feature type="domain" description="Nudix hydrolase" evidence="8">
    <location>
        <begin position="43"/>
        <end position="171"/>
    </location>
</feature>
<reference evidence="10 11" key="1">
    <citation type="submission" date="2011-09" db="EMBL/GenBank/DDBJ databases">
        <title>The permanent draft genome of Caldithrix abyssi DSM 13497.</title>
        <authorList>
            <consortium name="US DOE Joint Genome Institute (JGI-PGF)"/>
            <person name="Lucas S."/>
            <person name="Han J."/>
            <person name="Lapidus A."/>
            <person name="Bruce D."/>
            <person name="Goodwin L."/>
            <person name="Pitluck S."/>
            <person name="Peters L."/>
            <person name="Kyrpides N."/>
            <person name="Mavromatis K."/>
            <person name="Ivanova N."/>
            <person name="Mikhailova N."/>
            <person name="Chertkov O."/>
            <person name="Detter J.C."/>
            <person name="Tapia R."/>
            <person name="Han C."/>
            <person name="Land M."/>
            <person name="Hauser L."/>
            <person name="Markowitz V."/>
            <person name="Cheng J.-F."/>
            <person name="Hugenholtz P."/>
            <person name="Woyke T."/>
            <person name="Wu D."/>
            <person name="Spring S."/>
            <person name="Brambilla E."/>
            <person name="Klenk H.-P."/>
            <person name="Eisen J.A."/>
        </authorList>
    </citation>
    <scope>NUCLEOTIDE SEQUENCE [LARGE SCALE GENOMIC DNA]</scope>
    <source>
        <strain evidence="10 11">DSM 13497</strain>
    </source>
</reference>
<dbReference type="PANTHER" id="PTHR11839">
    <property type="entry name" value="UDP/ADP-SUGAR PYROPHOSPHATASE"/>
    <property type="match status" value="1"/>
</dbReference>
<dbReference type="InterPro" id="IPR015797">
    <property type="entry name" value="NUDIX_hydrolase-like_dom_sf"/>
</dbReference>
<dbReference type="HOGENOM" id="CLU_062658_5_2_0"/>
<dbReference type="Pfam" id="PF00293">
    <property type="entry name" value="NUDIX"/>
    <property type="match status" value="1"/>
</dbReference>
<evidence type="ECO:0000256" key="3">
    <source>
        <dbReference type="ARBA" id="ARBA00007275"/>
    </source>
</evidence>
<protein>
    <recommendedName>
        <fullName evidence="4">GDP-mannose pyrophosphatase</fullName>
    </recommendedName>
    <alternativeName>
        <fullName evidence="6">GDP-mannose hydrolase</fullName>
    </alternativeName>
    <alternativeName>
        <fullName evidence="7">GDPMK</fullName>
    </alternativeName>
</protein>
<evidence type="ECO:0000313" key="11">
    <source>
        <dbReference type="Proteomes" id="UP000004671"/>
    </source>
</evidence>
<accession>H1XT64</accession>
<dbReference type="GO" id="GO:0016787">
    <property type="term" value="F:hydrolase activity"/>
    <property type="evidence" value="ECO:0007669"/>
    <property type="project" value="UniProtKB-KW"/>
</dbReference>
<dbReference type="eggNOG" id="COG0494">
    <property type="taxonomic scope" value="Bacteria"/>
</dbReference>
<dbReference type="GO" id="GO:0006753">
    <property type="term" value="P:nucleoside phosphate metabolic process"/>
    <property type="evidence" value="ECO:0007669"/>
    <property type="project" value="TreeGrafter"/>
</dbReference>
<evidence type="ECO:0000313" key="9">
    <source>
        <dbReference type="EMBL" id="APF18643.1"/>
    </source>
</evidence>
<evidence type="ECO:0000256" key="6">
    <source>
        <dbReference type="ARBA" id="ARBA00032162"/>
    </source>
</evidence>
<evidence type="ECO:0000259" key="8">
    <source>
        <dbReference type="PROSITE" id="PS51462"/>
    </source>
</evidence>
<comment type="similarity">
    <text evidence="3">Belongs to the Nudix hydrolase family. NudK subfamily.</text>
</comment>
<dbReference type="InterPro" id="IPR000086">
    <property type="entry name" value="NUDIX_hydrolase_dom"/>
</dbReference>
<dbReference type="InterPro" id="IPR020084">
    <property type="entry name" value="NUDIX_hydrolase_CS"/>
</dbReference>
<dbReference type="EMBL" id="CM001402">
    <property type="protein sequence ID" value="EHO42631.1"/>
    <property type="molecule type" value="Genomic_DNA"/>
</dbReference>
<dbReference type="Proteomes" id="UP000183868">
    <property type="component" value="Chromosome"/>
</dbReference>
<dbReference type="AlphaFoldDB" id="H1XT64"/>
<dbReference type="PROSITE" id="PS51462">
    <property type="entry name" value="NUDIX"/>
    <property type="match status" value="1"/>
</dbReference>
<evidence type="ECO:0000256" key="5">
    <source>
        <dbReference type="ARBA" id="ARBA00022801"/>
    </source>
</evidence>
<comment type="catalytic activity">
    <reaction evidence="1">
        <text>GDP-alpha-D-mannose + H2O = alpha-D-mannose 1-phosphate + GMP + 2 H(+)</text>
        <dbReference type="Rhea" id="RHEA:27978"/>
        <dbReference type="ChEBI" id="CHEBI:15377"/>
        <dbReference type="ChEBI" id="CHEBI:15378"/>
        <dbReference type="ChEBI" id="CHEBI:57527"/>
        <dbReference type="ChEBI" id="CHEBI:58115"/>
        <dbReference type="ChEBI" id="CHEBI:58409"/>
    </reaction>
</comment>
<reference evidence="9 12" key="2">
    <citation type="submission" date="2016-11" db="EMBL/GenBank/DDBJ databases">
        <title>Genomic analysis of Caldithrix abyssi and proposal of a novel bacterial phylum Caldithrichaeota.</title>
        <authorList>
            <person name="Kublanov I."/>
            <person name="Sigalova O."/>
            <person name="Gavrilov S."/>
            <person name="Lebedinsky A."/>
            <person name="Ivanova N."/>
            <person name="Daum C."/>
            <person name="Reddy T."/>
            <person name="Klenk H.P."/>
            <person name="Goker M."/>
            <person name="Reva O."/>
            <person name="Miroshnichenko M."/>
            <person name="Kyprides N."/>
            <person name="Woyke T."/>
            <person name="Gelfand M."/>
        </authorList>
    </citation>
    <scope>NUCLEOTIDE SEQUENCE [LARGE SCALE GENOMIC DNA]</scope>
    <source>
        <strain evidence="9 12">LF13</strain>
    </source>
</reference>
<evidence type="ECO:0000256" key="1">
    <source>
        <dbReference type="ARBA" id="ARBA00000847"/>
    </source>
</evidence>
<name>H1XT64_CALAY</name>
<dbReference type="CDD" id="cd24161">
    <property type="entry name" value="NUDIX_ADPRase_Ndx2"/>
    <property type="match status" value="1"/>
</dbReference>